<proteinExistence type="predicted"/>
<evidence type="ECO:0000256" key="2">
    <source>
        <dbReference type="ARBA" id="ARBA00022630"/>
    </source>
</evidence>
<dbReference type="GO" id="GO:0048038">
    <property type="term" value="F:quinone binding"/>
    <property type="evidence" value="ECO:0007669"/>
    <property type="project" value="UniProtKB-KW"/>
</dbReference>
<evidence type="ECO:0000256" key="5">
    <source>
        <dbReference type="ARBA" id="ARBA00022946"/>
    </source>
</evidence>
<evidence type="ECO:0000256" key="1">
    <source>
        <dbReference type="ARBA" id="ARBA00001974"/>
    </source>
</evidence>
<reference evidence="8" key="1">
    <citation type="submission" date="2022-08" db="EMBL/GenBank/DDBJ databases">
        <title>Genomic Encyclopedia of Type Strains, Phase III (KMG-III): the genomes of soil and plant-associated and newly described type strains.</title>
        <authorList>
            <person name="Whitman W."/>
        </authorList>
    </citation>
    <scope>NUCLEOTIDE SEQUENCE</scope>
    <source>
        <strain evidence="8">HMT 1</strain>
    </source>
</reference>
<dbReference type="EC" id="1.8.5.-" evidence="8"/>
<name>A0AAE3HNN4_9GAMM</name>
<dbReference type="AlphaFoldDB" id="A0AAE3HNN4"/>
<evidence type="ECO:0000256" key="3">
    <source>
        <dbReference type="ARBA" id="ARBA00022719"/>
    </source>
</evidence>
<dbReference type="RefSeq" id="WP_259056016.1">
    <property type="nucleotide sequence ID" value="NZ_JANUCT010000014.1"/>
</dbReference>
<gene>
    <name evidence="8" type="ORF">J2T55_002039</name>
</gene>
<feature type="domain" description="FAD/NAD(P)-binding" evidence="7">
    <location>
        <begin position="4"/>
        <end position="120"/>
    </location>
</feature>
<organism evidence="8 9">
    <name type="scientific">Methylohalomonas lacus</name>
    <dbReference type="NCBI Taxonomy" id="398773"/>
    <lineage>
        <taxon>Bacteria</taxon>
        <taxon>Pseudomonadati</taxon>
        <taxon>Pseudomonadota</taxon>
        <taxon>Gammaproteobacteria</taxon>
        <taxon>Methylohalomonadales</taxon>
        <taxon>Methylohalomonadaceae</taxon>
        <taxon>Methylohalomonas</taxon>
    </lineage>
</organism>
<sequence length="407" mass="44975">MQHQIVIIGGGAAGITVAASLARKRPALDIVIVEPADSHYYQPAFTLVGGGAYDVNKTRRPERDCIPPGVTWIQTAAREIEPARNRVLLADGRQLGYEHLVVCPGLQLDWHNIDGLEQTLGHNGVCSNYLSEYAAYTWECLQQFSGGTALFTQPAMPIKCAGAPQKIMYLACDHWRQRGMLENAAVHFCLQGAALFGVPEFVPPLQRVVDRYGIQVDYGNDLVAVDGPNKQATFAVKDGDGNTTHVTRAFDMLHVTPPQSAPDFIKTSPLANEAGWVDVDQATLRHNHYENIYGLGDVAGTPNSKTAAAVRKQAPVVVNNLIAAIDGPDRHCVYDGYSSCPLVTSYRSVILAEFRYGGEVTPSFPVDPYRERYSMWLLKRYGLPPLYWDYMLKGYEMDIPHKARQPE</sequence>
<evidence type="ECO:0000259" key="7">
    <source>
        <dbReference type="Pfam" id="PF07992"/>
    </source>
</evidence>
<dbReference type="Pfam" id="PF07992">
    <property type="entry name" value="Pyr_redox_2"/>
    <property type="match status" value="1"/>
</dbReference>
<evidence type="ECO:0000256" key="6">
    <source>
        <dbReference type="ARBA" id="ARBA00023002"/>
    </source>
</evidence>
<keyword evidence="4" id="KW-0274">FAD</keyword>
<accession>A0AAE3HNN4</accession>
<keyword evidence="9" id="KW-1185">Reference proteome</keyword>
<dbReference type="PANTHER" id="PTHR10632">
    <property type="entry name" value="SULFIDE:QUINONE OXIDOREDUCTASE"/>
    <property type="match status" value="1"/>
</dbReference>
<dbReference type="Gene3D" id="3.50.50.60">
    <property type="entry name" value="FAD/NAD(P)-binding domain"/>
    <property type="match status" value="2"/>
</dbReference>
<dbReference type="EMBL" id="JANUCT010000014">
    <property type="protein sequence ID" value="MCS3904007.1"/>
    <property type="molecule type" value="Genomic_DNA"/>
</dbReference>
<keyword evidence="3" id="KW-0874">Quinone</keyword>
<keyword evidence="2" id="KW-0285">Flavoprotein</keyword>
<dbReference type="GO" id="GO:0070221">
    <property type="term" value="P:sulfide oxidation, using sulfide:quinone oxidoreductase"/>
    <property type="evidence" value="ECO:0007669"/>
    <property type="project" value="TreeGrafter"/>
</dbReference>
<protein>
    <submittedName>
        <fullName evidence="8">Sulfide:quinone oxidoreductase</fullName>
        <ecNumber evidence="8">1.8.5.-</ecNumber>
    </submittedName>
</protein>
<evidence type="ECO:0000256" key="4">
    <source>
        <dbReference type="ARBA" id="ARBA00022827"/>
    </source>
</evidence>
<evidence type="ECO:0000313" key="8">
    <source>
        <dbReference type="EMBL" id="MCS3904007.1"/>
    </source>
</evidence>
<dbReference type="InterPro" id="IPR023753">
    <property type="entry name" value="FAD/NAD-binding_dom"/>
</dbReference>
<dbReference type="FunFam" id="3.50.50.60:FF:000034">
    <property type="entry name" value="sulfide:quinone oxidoreductase, mitochondrial"/>
    <property type="match status" value="1"/>
</dbReference>
<keyword evidence="5" id="KW-0809">Transit peptide</keyword>
<dbReference type="SUPFAM" id="SSF51905">
    <property type="entry name" value="FAD/NAD(P)-binding domain"/>
    <property type="match status" value="2"/>
</dbReference>
<comment type="caution">
    <text evidence="8">The sequence shown here is derived from an EMBL/GenBank/DDBJ whole genome shotgun (WGS) entry which is preliminary data.</text>
</comment>
<dbReference type="GO" id="GO:0070224">
    <property type="term" value="F:sulfide:quinone oxidoreductase activity"/>
    <property type="evidence" value="ECO:0007669"/>
    <property type="project" value="TreeGrafter"/>
</dbReference>
<dbReference type="InterPro" id="IPR036188">
    <property type="entry name" value="FAD/NAD-bd_sf"/>
</dbReference>
<dbReference type="InterPro" id="IPR015904">
    <property type="entry name" value="Sulphide_quinone_reductase"/>
</dbReference>
<evidence type="ECO:0000313" key="9">
    <source>
        <dbReference type="Proteomes" id="UP001204445"/>
    </source>
</evidence>
<dbReference type="PANTHER" id="PTHR10632:SF2">
    <property type="entry name" value="SULFIDE:QUINONE OXIDOREDUCTASE, MITOCHONDRIAL"/>
    <property type="match status" value="1"/>
</dbReference>
<dbReference type="GO" id="GO:0071949">
    <property type="term" value="F:FAD binding"/>
    <property type="evidence" value="ECO:0007669"/>
    <property type="project" value="TreeGrafter"/>
</dbReference>
<comment type="cofactor">
    <cofactor evidence="1">
        <name>FAD</name>
        <dbReference type="ChEBI" id="CHEBI:57692"/>
    </cofactor>
</comment>
<keyword evidence="6 8" id="KW-0560">Oxidoreductase</keyword>
<dbReference type="Proteomes" id="UP001204445">
    <property type="component" value="Unassembled WGS sequence"/>
</dbReference>